<dbReference type="STRING" id="525282.HMPREF0391_11090"/>
<dbReference type="HOGENOM" id="CLU_102949_1_0_9"/>
<evidence type="ECO:0008006" key="3">
    <source>
        <dbReference type="Google" id="ProtNLM"/>
    </source>
</evidence>
<keyword evidence="1" id="KW-0812">Transmembrane</keyword>
<protein>
    <recommendedName>
        <fullName evidence="3">PAP2 family protein</fullName>
    </recommendedName>
</protein>
<dbReference type="EMBL" id="ACHM02000002">
    <property type="protein sequence ID" value="EFH93432.1"/>
    <property type="molecule type" value="Genomic_DNA"/>
</dbReference>
<dbReference type="OrthoDB" id="9790723at2"/>
<dbReference type="Proteomes" id="UP000004063">
    <property type="component" value="Chromosome"/>
</dbReference>
<feature type="transmembrane region" description="Helical" evidence="1">
    <location>
        <begin position="12"/>
        <end position="29"/>
    </location>
</feature>
<name>D6S9F4_FINMA</name>
<dbReference type="AlphaFoldDB" id="D6S9F4"/>
<feature type="transmembrane region" description="Helical" evidence="1">
    <location>
        <begin position="185"/>
        <end position="202"/>
    </location>
</feature>
<proteinExistence type="predicted"/>
<comment type="caution">
    <text evidence="2">The sequence shown here is derived from an EMBL/GenBank/DDBJ whole genome shotgun (WGS) entry which is preliminary data.</text>
</comment>
<evidence type="ECO:0000256" key="1">
    <source>
        <dbReference type="SAM" id="Phobius"/>
    </source>
</evidence>
<reference evidence="2" key="1">
    <citation type="submission" date="2010-05" db="EMBL/GenBank/DDBJ databases">
        <authorList>
            <person name="Muzny D."/>
            <person name="Qin X."/>
            <person name="Buhay C."/>
            <person name="Dugan-Rocha S."/>
            <person name="Ding Y."/>
            <person name="Chen G."/>
            <person name="Hawes A."/>
            <person name="Holder M."/>
            <person name="Jhangiani S."/>
            <person name="Johnson A."/>
            <person name="Khan Z."/>
            <person name="Li Z."/>
            <person name="Liu W."/>
            <person name="Liu X."/>
            <person name="Perez L."/>
            <person name="Shen H."/>
            <person name="Wang Q."/>
            <person name="Watt J."/>
            <person name="Xi L."/>
            <person name="Xin Y."/>
            <person name="Zhou J."/>
            <person name="Deng J."/>
            <person name="Jiang H."/>
            <person name="Liu Y."/>
            <person name="Qu J."/>
            <person name="Song X.-Z."/>
            <person name="Zhang L."/>
            <person name="Villasana D."/>
            <person name="Johnson A."/>
            <person name="Liu J."/>
            <person name="Liyanage D."/>
            <person name="Lorensuhewa L."/>
            <person name="Robinson T."/>
            <person name="Song A."/>
            <person name="Song B.-B."/>
            <person name="Dinh H."/>
            <person name="Thornton R."/>
            <person name="Coyle M."/>
            <person name="Francisco L."/>
            <person name="Jackson L."/>
            <person name="Javaid M."/>
            <person name="Korchina V."/>
            <person name="Kovar C."/>
            <person name="Mata R."/>
            <person name="Mathew T."/>
            <person name="Ngo R."/>
            <person name="Nguyen L."/>
            <person name="Nguyen N."/>
            <person name="Okwuonu G."/>
            <person name="Ongeri F."/>
            <person name="Pham C."/>
            <person name="Simmons D."/>
            <person name="Wilczek-Boney K."/>
            <person name="Hale W."/>
            <person name="Jakkamsetti A."/>
            <person name="Pham P."/>
            <person name="Ruth R."/>
            <person name="San Lucas F."/>
            <person name="Warren J."/>
            <person name="Zhang J."/>
            <person name="Zhao Z."/>
            <person name="Zhou C."/>
            <person name="Zhu D."/>
            <person name="Lee S."/>
            <person name="Bess C."/>
            <person name="Blankenburg K."/>
            <person name="Forbes L."/>
            <person name="Fu Q."/>
            <person name="Gubbala S."/>
            <person name="Hirani K."/>
            <person name="Jayaseelan J.C."/>
            <person name="Lara F."/>
            <person name="Munidasa M."/>
            <person name="Palculict T."/>
            <person name="Patil S."/>
            <person name="Pu L.-L."/>
            <person name="Saada N."/>
            <person name="Tang L."/>
            <person name="Weissenberger G."/>
            <person name="Zhu Y."/>
            <person name="Hemphill L."/>
            <person name="Shang Y."/>
            <person name="Youmans B."/>
            <person name="Ayvaz T."/>
            <person name="Ross M."/>
            <person name="Santibanez J."/>
            <person name="Aqrawi P."/>
            <person name="Gross S."/>
            <person name="Joshi V."/>
            <person name="Fowler G."/>
            <person name="Nazareth L."/>
            <person name="Reid J."/>
            <person name="Worley K."/>
            <person name="Petrosino J."/>
            <person name="Highlander S."/>
            <person name="Gibbs R."/>
        </authorList>
    </citation>
    <scope>NUCLEOTIDE SEQUENCE [LARGE SCALE GENOMIC DNA]</scope>
    <source>
        <strain evidence="2">ATCC 53516</strain>
    </source>
</reference>
<feature type="transmembrane region" description="Helical" evidence="1">
    <location>
        <begin position="49"/>
        <end position="73"/>
    </location>
</feature>
<sequence length="213" mass="25030">MKNIKRIYDKNPLKFILEVYAVYLVWFFAMEKIPNRNYHIVYSKLDDYIPFYKPAILMYSSWFLMLVIPFVYLLKRKSYDNMYNIIIPMFLAMYISLIIYVIYPTALDIRVTDITGNDICAWIIKGIHKIDPPNNVCPSIHVSTTVIIDNQFRKILKNNGKLKVLFVLWDVGICVSTMLVKQHSIIDVICGIILAHAILFVFNKKQKFINHVL</sequence>
<accession>D6S9F4</accession>
<keyword evidence="1" id="KW-1133">Transmembrane helix</keyword>
<keyword evidence="1" id="KW-0472">Membrane</keyword>
<gene>
    <name evidence="2" type="ORF">HMPREF0391_11090</name>
</gene>
<dbReference type="RefSeq" id="WP_002835907.1">
    <property type="nucleotide sequence ID" value="NZ_CM000955.1"/>
</dbReference>
<organism evidence="2">
    <name type="scientific">Finegoldia magna ATCC 53516</name>
    <dbReference type="NCBI Taxonomy" id="525282"/>
    <lineage>
        <taxon>Bacteria</taxon>
        <taxon>Bacillati</taxon>
        <taxon>Bacillota</taxon>
        <taxon>Tissierellia</taxon>
        <taxon>Tissierellales</taxon>
        <taxon>Peptoniphilaceae</taxon>
        <taxon>Finegoldia</taxon>
    </lineage>
</organism>
<evidence type="ECO:0000313" key="2">
    <source>
        <dbReference type="EMBL" id="EFH93432.1"/>
    </source>
</evidence>
<feature type="transmembrane region" description="Helical" evidence="1">
    <location>
        <begin position="85"/>
        <end position="103"/>
    </location>
</feature>
<dbReference type="eggNOG" id="COG0671">
    <property type="taxonomic scope" value="Bacteria"/>
</dbReference>